<accession>A0A5D3BS41</accession>
<dbReference type="InterPro" id="IPR007658">
    <property type="entry name" value="DUF594"/>
</dbReference>
<dbReference type="OrthoDB" id="1689146at2759"/>
<keyword evidence="1" id="KW-1133">Transmembrane helix</keyword>
<dbReference type="Proteomes" id="UP000321393">
    <property type="component" value="Unassembled WGS sequence"/>
</dbReference>
<protein>
    <recommendedName>
        <fullName evidence="2">DUF4220 domain-containing protein</fullName>
    </recommendedName>
</protein>
<dbReference type="EMBL" id="SSTE01018921">
    <property type="protein sequence ID" value="KAA0037446.1"/>
    <property type="molecule type" value="Genomic_DNA"/>
</dbReference>
<feature type="transmembrane region" description="Helical" evidence="1">
    <location>
        <begin position="85"/>
        <end position="108"/>
    </location>
</feature>
<dbReference type="EMBL" id="SSTD01015940">
    <property type="protein sequence ID" value="TYK01920.1"/>
    <property type="molecule type" value="Genomic_DNA"/>
</dbReference>
<evidence type="ECO:0000259" key="2">
    <source>
        <dbReference type="Pfam" id="PF13968"/>
    </source>
</evidence>
<keyword evidence="1" id="KW-0472">Membrane</keyword>
<evidence type="ECO:0000313" key="5">
    <source>
        <dbReference type="Proteomes" id="UP000321393"/>
    </source>
</evidence>
<feature type="transmembrane region" description="Helical" evidence="1">
    <location>
        <begin position="299"/>
        <end position="320"/>
    </location>
</feature>
<comment type="caution">
    <text evidence="4">The sequence shown here is derived from an EMBL/GenBank/DDBJ whole genome shotgun (WGS) entry which is preliminary data.</text>
</comment>
<dbReference type="STRING" id="1194695.A0A5D3BS41"/>
<name>A0A5D3BS41_CUCMM</name>
<feature type="transmembrane region" description="Helical" evidence="1">
    <location>
        <begin position="45"/>
        <end position="65"/>
    </location>
</feature>
<organism evidence="4 6">
    <name type="scientific">Cucumis melo var. makuwa</name>
    <name type="common">Oriental melon</name>
    <dbReference type="NCBI Taxonomy" id="1194695"/>
    <lineage>
        <taxon>Eukaryota</taxon>
        <taxon>Viridiplantae</taxon>
        <taxon>Streptophyta</taxon>
        <taxon>Embryophyta</taxon>
        <taxon>Tracheophyta</taxon>
        <taxon>Spermatophyta</taxon>
        <taxon>Magnoliopsida</taxon>
        <taxon>eudicotyledons</taxon>
        <taxon>Gunneridae</taxon>
        <taxon>Pentapetalae</taxon>
        <taxon>rosids</taxon>
        <taxon>fabids</taxon>
        <taxon>Cucurbitales</taxon>
        <taxon>Cucurbitaceae</taxon>
        <taxon>Benincaseae</taxon>
        <taxon>Cucumis</taxon>
    </lineage>
</organism>
<keyword evidence="1" id="KW-0812">Transmembrane</keyword>
<evidence type="ECO:0000256" key="1">
    <source>
        <dbReference type="SAM" id="Phobius"/>
    </source>
</evidence>
<sequence>MEIFPPSFWDFMYLWEPSAALFLSLCVQLVLVPMGLKRKHSSSQFLRFFLLIAYSFSDWIANFSFVMLVERYGTGCYDDFTDPNYIIRAFLAHFLLLHLGGSDTITAYSMEDNELWLRTLLSLLAVLAASIYIFLQALLPTSLNYVSIPVIIAGIIKNCEKIWALRSASAERLRDFLAVSTPSPITTHNEEEVQDFEMLHIAYYFFNRDKRLFVGLGPTSYDLQQNRLSYYEKFQSNSAFKIIELELGFMYDFFYTKASINHSLCGRLFRLTTFSSLFIAILTYCLIDKQEYPSTYVNLIFLLFFGALSIEIYSLFLILFSDWNVIWLLTTQSPSNPLPRLALKLISLCGWSFKKRRCSNSISQYNLISHCLKQKNDDSYYCKFHNTKTMAAFSVQRPISNNLEAHIFQQLKKKLVLNQEYDSGYNEIGWSLKLDLDQSILLWHIATDFCYYSSPKFKESEEYSESCIPPQDSISLSNFLAYFIVHHPSLFPSGMSQIRHKATSEDVLELLQDKKLGRCNSNMLKNLELKIEVVKEERKESMVLDACRLAGILEKLEQSQKWEIIGNVWVELLGRISCEFEWYDHAKQLTQGGNLVTRVWILMHHLGCDKPNDVFTMHMQEDQQDTTPLLGHDIVADYVVEQMLNVIFNNIVSSL</sequence>
<dbReference type="AlphaFoldDB" id="A0A5D3BS41"/>
<dbReference type="Pfam" id="PF13968">
    <property type="entry name" value="DUF4220"/>
    <property type="match status" value="1"/>
</dbReference>
<feature type="transmembrane region" description="Helical" evidence="1">
    <location>
        <begin position="268"/>
        <end position="287"/>
    </location>
</feature>
<dbReference type="Proteomes" id="UP000321947">
    <property type="component" value="Unassembled WGS sequence"/>
</dbReference>
<feature type="transmembrane region" description="Helical" evidence="1">
    <location>
        <begin position="12"/>
        <end position="33"/>
    </location>
</feature>
<feature type="domain" description="DUF4220" evidence="2">
    <location>
        <begin position="53"/>
        <end position="369"/>
    </location>
</feature>
<dbReference type="InterPro" id="IPR025315">
    <property type="entry name" value="DUF4220"/>
</dbReference>
<gene>
    <name evidence="4" type="ORF">E5676_scaffold808G00060</name>
    <name evidence="3" type="ORF">E6C27_scaffold277G00320</name>
</gene>
<dbReference type="PANTHER" id="PTHR31325">
    <property type="entry name" value="OS01G0798800 PROTEIN-RELATED"/>
    <property type="match status" value="1"/>
</dbReference>
<reference evidence="5 6" key="1">
    <citation type="submission" date="2019-08" db="EMBL/GenBank/DDBJ databases">
        <title>Draft genome sequences of two oriental melons (Cucumis melo L. var makuwa).</title>
        <authorList>
            <person name="Kwon S.-Y."/>
        </authorList>
    </citation>
    <scope>NUCLEOTIDE SEQUENCE [LARGE SCALE GENOMIC DNA]</scope>
    <source>
        <strain evidence="6">cv. Chang Bougi</strain>
        <strain evidence="5">cv. SW 3</strain>
        <tissue evidence="4">Leaf</tissue>
    </source>
</reference>
<evidence type="ECO:0000313" key="4">
    <source>
        <dbReference type="EMBL" id="TYK01920.1"/>
    </source>
</evidence>
<feature type="transmembrane region" description="Helical" evidence="1">
    <location>
        <begin position="115"/>
        <end position="135"/>
    </location>
</feature>
<dbReference type="Pfam" id="PF04578">
    <property type="entry name" value="DUF594"/>
    <property type="match status" value="1"/>
</dbReference>
<evidence type="ECO:0000313" key="6">
    <source>
        <dbReference type="Proteomes" id="UP000321947"/>
    </source>
</evidence>
<proteinExistence type="predicted"/>
<evidence type="ECO:0000313" key="3">
    <source>
        <dbReference type="EMBL" id="KAA0037446.1"/>
    </source>
</evidence>